<gene>
    <name evidence="2" type="ORF">KAK10_08450</name>
</gene>
<dbReference type="RefSeq" id="WP_205144071.1">
    <property type="nucleotide sequence ID" value="NZ_JAFBDN010000019.1"/>
</dbReference>
<protein>
    <submittedName>
        <fullName evidence="2">DUF1700 domain-containing protein</fullName>
    </submittedName>
</protein>
<reference evidence="2" key="1">
    <citation type="submission" date="2021-04" db="EMBL/GenBank/DDBJ databases">
        <title>Taxonomic assessment of Weissella genus.</title>
        <authorList>
            <person name="Fanelli F."/>
            <person name="Chieffi D."/>
            <person name="Dell'Aquila A."/>
            <person name="Gyu-Sung C."/>
            <person name="Franz C.M.A.P."/>
            <person name="Fusco V."/>
        </authorList>
    </citation>
    <scope>NUCLEOTIDE SEQUENCE</scope>
    <source>
        <strain evidence="2">LMG 25373</strain>
    </source>
</reference>
<keyword evidence="1" id="KW-1133">Transmembrane helix</keyword>
<proteinExistence type="predicted"/>
<comment type="caution">
    <text evidence="2">The sequence shown here is derived from an EMBL/GenBank/DDBJ whole genome shotgun (WGS) entry which is preliminary data.</text>
</comment>
<dbReference type="Proteomes" id="UP001057481">
    <property type="component" value="Unassembled WGS sequence"/>
</dbReference>
<sequence length="211" mass="23656">MQAKTADHYFTELQQSLLSLTSAEQADVLQYYLQYAKSNQLITYEQLCQELGYPKRLARQILADYSICLLDNNLDLGTNQQSKHPLRLFWLIVLGIIASPITLPVIIVLLVLLTLIVLVVLTFVLVIAIGLISGSVTVIMAFVGGIEVFSQSMWSGLYFICVSAVGLGLLLVLLPSCWWLVINLVHLGLKTSKYLGRKVIIKRHKRKEARL</sequence>
<feature type="transmembrane region" description="Helical" evidence="1">
    <location>
        <begin position="156"/>
        <end position="181"/>
    </location>
</feature>
<feature type="transmembrane region" description="Helical" evidence="1">
    <location>
        <begin position="88"/>
        <end position="112"/>
    </location>
</feature>
<evidence type="ECO:0000256" key="1">
    <source>
        <dbReference type="SAM" id="Phobius"/>
    </source>
</evidence>
<keyword evidence="3" id="KW-1185">Reference proteome</keyword>
<organism evidence="2 3">
    <name type="scientific">Periweissella beninensis</name>
    <dbReference type="NCBI Taxonomy" id="504936"/>
    <lineage>
        <taxon>Bacteria</taxon>
        <taxon>Bacillati</taxon>
        <taxon>Bacillota</taxon>
        <taxon>Bacilli</taxon>
        <taxon>Lactobacillales</taxon>
        <taxon>Lactobacillaceae</taxon>
        <taxon>Periweissella</taxon>
    </lineage>
</organism>
<keyword evidence="1" id="KW-0472">Membrane</keyword>
<feature type="transmembrane region" description="Helical" evidence="1">
    <location>
        <begin position="118"/>
        <end position="144"/>
    </location>
</feature>
<name>A0ABT0VJD5_9LACO</name>
<keyword evidence="1" id="KW-0812">Transmembrane</keyword>
<evidence type="ECO:0000313" key="3">
    <source>
        <dbReference type="Proteomes" id="UP001057481"/>
    </source>
</evidence>
<evidence type="ECO:0000313" key="2">
    <source>
        <dbReference type="EMBL" id="MCM2437938.1"/>
    </source>
</evidence>
<dbReference type="EMBL" id="JAGMVS010000072">
    <property type="protein sequence ID" value="MCM2437938.1"/>
    <property type="molecule type" value="Genomic_DNA"/>
</dbReference>
<accession>A0ABT0VJD5</accession>